<organism evidence="2 3">
    <name type="scientific">Adhaeribacter arboris</name>
    <dbReference type="NCBI Taxonomy" id="2072846"/>
    <lineage>
        <taxon>Bacteria</taxon>
        <taxon>Pseudomonadati</taxon>
        <taxon>Bacteroidota</taxon>
        <taxon>Cytophagia</taxon>
        <taxon>Cytophagales</taxon>
        <taxon>Hymenobacteraceae</taxon>
        <taxon>Adhaeribacter</taxon>
    </lineage>
</organism>
<dbReference type="Proteomes" id="UP000240357">
    <property type="component" value="Unassembled WGS sequence"/>
</dbReference>
<keyword evidence="3" id="KW-1185">Reference proteome</keyword>
<evidence type="ECO:0000313" key="3">
    <source>
        <dbReference type="Proteomes" id="UP000240357"/>
    </source>
</evidence>
<evidence type="ECO:0000313" key="2">
    <source>
        <dbReference type="EMBL" id="PSR52643.1"/>
    </source>
</evidence>
<gene>
    <name evidence="2" type="ORF">AHMF7605_03430</name>
</gene>
<reference evidence="2 3" key="1">
    <citation type="submission" date="2018-03" db="EMBL/GenBank/DDBJ databases">
        <title>Adhaeribacter sp. HMF7605 Genome sequencing and assembly.</title>
        <authorList>
            <person name="Kang H."/>
            <person name="Kang J."/>
            <person name="Cha I."/>
            <person name="Kim H."/>
            <person name="Joh K."/>
        </authorList>
    </citation>
    <scope>NUCLEOTIDE SEQUENCE [LARGE SCALE GENOMIC DNA]</scope>
    <source>
        <strain evidence="2 3">HMF7605</strain>
    </source>
</reference>
<dbReference type="InterPro" id="IPR043732">
    <property type="entry name" value="DUF5675"/>
</dbReference>
<comment type="caution">
    <text evidence="2">The sequence shown here is derived from an EMBL/GenBank/DDBJ whole genome shotgun (WGS) entry which is preliminary data.</text>
</comment>
<protein>
    <recommendedName>
        <fullName evidence="1">DUF5675 domain-containing protein</fullName>
    </recommendedName>
</protein>
<dbReference type="AlphaFoldDB" id="A0A2T2YAW9"/>
<accession>A0A2T2YAW9</accession>
<dbReference type="OrthoDB" id="1036575at2"/>
<feature type="domain" description="DUF5675" evidence="1">
    <location>
        <begin position="36"/>
        <end position="152"/>
    </location>
</feature>
<proteinExistence type="predicted"/>
<name>A0A2T2YAW9_9BACT</name>
<dbReference type="RefSeq" id="WP_106926467.1">
    <property type="nucleotide sequence ID" value="NZ_PYFT01000001.1"/>
</dbReference>
<dbReference type="EMBL" id="PYFT01000001">
    <property type="protein sequence ID" value="PSR52643.1"/>
    <property type="molecule type" value="Genomic_DNA"/>
</dbReference>
<evidence type="ECO:0000259" key="1">
    <source>
        <dbReference type="Pfam" id="PF18925"/>
    </source>
</evidence>
<dbReference type="Pfam" id="PF18925">
    <property type="entry name" value="DUF5675"/>
    <property type="match status" value="1"/>
</dbReference>
<sequence>MNRRKMLINGLCITTLGLVSNKFKFLVQSSTLRLFLDRKEKTDTCMRGYLLTQLTTEDKPKVICYVLELPPRDNVPFVSSIPAGTYPVKVRTDGALGWRLELDNVPDRKNVQIHIGNFPKDTIGCLLPGKEAGASQCKVLRSNEAMAELKSLFTVFGTMEKTEITIRDIS</sequence>